<keyword evidence="3 8" id="KW-0349">Heme</keyword>
<accession>Q219R4</accession>
<dbReference type="SUPFAM" id="SSF48613">
    <property type="entry name" value="Heme oxygenase-like"/>
    <property type="match status" value="1"/>
</dbReference>
<evidence type="ECO:0000256" key="4">
    <source>
        <dbReference type="ARBA" id="ARBA00022723"/>
    </source>
</evidence>
<keyword evidence="5 10" id="KW-0560">Oxidoreductase</keyword>
<dbReference type="AlphaFoldDB" id="Q219R4"/>
<feature type="binding site" description="axial binding residue" evidence="9">
    <location>
        <position position="26"/>
    </location>
    <ligand>
        <name>heme b</name>
        <dbReference type="ChEBI" id="CHEBI:60344"/>
    </ligand>
    <ligandPart>
        <name>Fe</name>
        <dbReference type="ChEBI" id="CHEBI:18248"/>
    </ligandPart>
</feature>
<dbReference type="eggNOG" id="COG5398">
    <property type="taxonomic scope" value="Bacteria"/>
</dbReference>
<protein>
    <recommendedName>
        <fullName evidence="2">heme oxygenase (biliverdin-producing)</fullName>
        <ecNumber evidence="2">1.14.14.18</ecNumber>
    </recommendedName>
</protein>
<dbReference type="Pfam" id="PF01126">
    <property type="entry name" value="Heme_oxygenase"/>
    <property type="match status" value="1"/>
</dbReference>
<dbReference type="Gene3D" id="1.20.910.10">
    <property type="entry name" value="Heme oxygenase-like"/>
    <property type="match status" value="1"/>
</dbReference>
<evidence type="ECO:0000256" key="6">
    <source>
        <dbReference type="ARBA" id="ARBA00023004"/>
    </source>
</evidence>
<dbReference type="EC" id="1.14.14.18" evidence="2"/>
<dbReference type="PROSITE" id="PS00593">
    <property type="entry name" value="HEME_OXYGENASE"/>
    <property type="match status" value="1"/>
</dbReference>
<evidence type="ECO:0000256" key="2">
    <source>
        <dbReference type="ARBA" id="ARBA00012360"/>
    </source>
</evidence>
<dbReference type="GO" id="GO:0006979">
    <property type="term" value="P:response to oxidative stress"/>
    <property type="evidence" value="ECO:0007669"/>
    <property type="project" value="TreeGrafter"/>
</dbReference>
<comment type="catalytic activity">
    <reaction evidence="7">
        <text>heme b + 3 reduced [NADPH--hemoprotein reductase] + 3 O2 = biliverdin IXalpha + CO + Fe(2+) + 3 oxidized [NADPH--hemoprotein reductase] + 3 H2O + H(+)</text>
        <dbReference type="Rhea" id="RHEA:21764"/>
        <dbReference type="Rhea" id="RHEA-COMP:11964"/>
        <dbReference type="Rhea" id="RHEA-COMP:11965"/>
        <dbReference type="ChEBI" id="CHEBI:15377"/>
        <dbReference type="ChEBI" id="CHEBI:15378"/>
        <dbReference type="ChEBI" id="CHEBI:15379"/>
        <dbReference type="ChEBI" id="CHEBI:17245"/>
        <dbReference type="ChEBI" id="CHEBI:29033"/>
        <dbReference type="ChEBI" id="CHEBI:57618"/>
        <dbReference type="ChEBI" id="CHEBI:57991"/>
        <dbReference type="ChEBI" id="CHEBI:58210"/>
        <dbReference type="ChEBI" id="CHEBI:60344"/>
        <dbReference type="EC" id="1.14.14.18"/>
    </reaction>
</comment>
<dbReference type="GO" id="GO:0042167">
    <property type="term" value="P:heme catabolic process"/>
    <property type="evidence" value="ECO:0007669"/>
    <property type="project" value="TreeGrafter"/>
</dbReference>
<dbReference type="CDD" id="cd19165">
    <property type="entry name" value="HemeO"/>
    <property type="match status" value="1"/>
</dbReference>
<dbReference type="GO" id="GO:0046872">
    <property type="term" value="F:metal ion binding"/>
    <property type="evidence" value="ECO:0007669"/>
    <property type="project" value="UniProtKB-KW"/>
</dbReference>
<sequence length="226" mass="24753">MTVEAPTEAVPFDITRSLYHRTRALHLEAEKSGIIAELLRGTATRAGYALLLRNLFPVYRELENGLDRHQDNPGLDRLKPFKLGRTQAIQSDLIALCGPDWADSVPWLPAGQAYAKRISQTAEGDGLLLIAHAYTRYLGDLNGGQIVRRLLANTYQLRPCELSHYDFSSFPDPAELKHNYRAALNRAAMAGAPEPIVEEGATAFSLNINLSVAVQQSVSQSAAISG</sequence>
<comment type="similarity">
    <text evidence="1">Belongs to the heme oxygenase family.</text>
</comment>
<evidence type="ECO:0000256" key="9">
    <source>
        <dbReference type="PIRSR" id="PIRSR000343-2"/>
    </source>
</evidence>
<gene>
    <name evidence="10" type="ordered locus">RPC_1310</name>
</gene>
<dbReference type="PRINTS" id="PR00088">
    <property type="entry name" value="HAEMOXYGNASE"/>
</dbReference>
<dbReference type="OrthoDB" id="5493802at2"/>
<evidence type="ECO:0000256" key="1">
    <source>
        <dbReference type="ARBA" id="ARBA00006134"/>
    </source>
</evidence>
<dbReference type="PANTHER" id="PTHR10720">
    <property type="entry name" value="HEME OXYGENASE"/>
    <property type="match status" value="1"/>
</dbReference>
<evidence type="ECO:0000256" key="3">
    <source>
        <dbReference type="ARBA" id="ARBA00022617"/>
    </source>
</evidence>
<dbReference type="EMBL" id="CP000301">
    <property type="protein sequence ID" value="ABD86872.1"/>
    <property type="molecule type" value="Genomic_DNA"/>
</dbReference>
<evidence type="ECO:0000256" key="7">
    <source>
        <dbReference type="ARBA" id="ARBA00048328"/>
    </source>
</evidence>
<evidence type="ECO:0000256" key="5">
    <source>
        <dbReference type="ARBA" id="ARBA00023002"/>
    </source>
</evidence>
<feature type="binding site" evidence="8">
    <location>
        <position position="181"/>
    </location>
    <ligand>
        <name>heme b</name>
        <dbReference type="ChEBI" id="CHEBI:60344"/>
    </ligand>
</feature>
<dbReference type="GO" id="GO:0020037">
    <property type="term" value="F:heme binding"/>
    <property type="evidence" value="ECO:0007669"/>
    <property type="project" value="TreeGrafter"/>
</dbReference>
<keyword evidence="4 9" id="KW-0479">Metal-binding</keyword>
<dbReference type="InterPro" id="IPR016053">
    <property type="entry name" value="Haem_Oase-like"/>
</dbReference>
<dbReference type="GO" id="GO:0006788">
    <property type="term" value="P:heme oxidation"/>
    <property type="evidence" value="ECO:0007669"/>
    <property type="project" value="InterPro"/>
</dbReference>
<dbReference type="InterPro" id="IPR002051">
    <property type="entry name" value="Haem_Oase"/>
</dbReference>
<proteinExistence type="inferred from homology"/>
<dbReference type="KEGG" id="rpc:RPC_1310"/>
<dbReference type="RefSeq" id="WP_011471777.1">
    <property type="nucleotide sequence ID" value="NC_007925.1"/>
</dbReference>
<name>Q219R4_RHOPB</name>
<dbReference type="STRING" id="316056.RPC_1310"/>
<evidence type="ECO:0000256" key="8">
    <source>
        <dbReference type="PIRSR" id="PIRSR000343-1"/>
    </source>
</evidence>
<evidence type="ECO:0000313" key="10">
    <source>
        <dbReference type="EMBL" id="ABD86872.1"/>
    </source>
</evidence>
<organism evidence="10">
    <name type="scientific">Rhodopseudomonas palustris (strain BisB18)</name>
    <dbReference type="NCBI Taxonomy" id="316056"/>
    <lineage>
        <taxon>Bacteria</taxon>
        <taxon>Pseudomonadati</taxon>
        <taxon>Pseudomonadota</taxon>
        <taxon>Alphaproteobacteria</taxon>
        <taxon>Hyphomicrobiales</taxon>
        <taxon>Nitrobacteraceae</taxon>
        <taxon>Rhodopseudomonas</taxon>
    </lineage>
</organism>
<keyword evidence="6 9" id="KW-0408">Iron</keyword>
<dbReference type="HOGENOM" id="CLU_057050_2_0_5"/>
<dbReference type="InterPro" id="IPR016084">
    <property type="entry name" value="Haem_Oase-like_multi-hlx"/>
</dbReference>
<dbReference type="GO" id="GO:0004392">
    <property type="term" value="F:heme oxygenase (decyclizing) activity"/>
    <property type="evidence" value="ECO:0007669"/>
    <property type="project" value="UniProtKB-EC"/>
</dbReference>
<dbReference type="PIRSF" id="PIRSF000343">
    <property type="entry name" value="Haem_Oase"/>
    <property type="match status" value="1"/>
</dbReference>
<dbReference type="InterPro" id="IPR018207">
    <property type="entry name" value="Haem_oxygenase_CS"/>
</dbReference>
<feature type="binding site" evidence="8">
    <location>
        <position position="134"/>
    </location>
    <ligand>
        <name>heme b</name>
        <dbReference type="ChEBI" id="CHEBI:60344"/>
    </ligand>
</feature>
<dbReference type="PANTHER" id="PTHR10720:SF0">
    <property type="entry name" value="HEME OXYGENASE"/>
    <property type="match status" value="1"/>
</dbReference>
<reference evidence="10" key="1">
    <citation type="submission" date="2006-03" db="EMBL/GenBank/DDBJ databases">
        <title>Complete sequence of Rhodopseudomonas palustris BisB18.</title>
        <authorList>
            <consortium name="US DOE Joint Genome Institute"/>
            <person name="Copeland A."/>
            <person name="Lucas S."/>
            <person name="Lapidus A."/>
            <person name="Barry K."/>
            <person name="Detter J.C."/>
            <person name="Glavina del Rio T."/>
            <person name="Hammon N."/>
            <person name="Israni S."/>
            <person name="Dalin E."/>
            <person name="Tice H."/>
            <person name="Pitluck S."/>
            <person name="Chain P."/>
            <person name="Malfatti S."/>
            <person name="Shin M."/>
            <person name="Vergez L."/>
            <person name="Schmutz J."/>
            <person name="Larimer F."/>
            <person name="Land M."/>
            <person name="Hauser L."/>
            <person name="Pelletier D.A."/>
            <person name="Kyrpides N."/>
            <person name="Anderson I."/>
            <person name="Oda Y."/>
            <person name="Harwood C.S."/>
            <person name="Richardson P."/>
        </authorList>
    </citation>
    <scope>NUCLEOTIDE SEQUENCE [LARGE SCALE GENOMIC DNA]</scope>
    <source>
        <strain evidence="10">BisB18</strain>
    </source>
</reference>